<protein>
    <submittedName>
        <fullName evidence="1">Uncharacterized protein</fullName>
    </submittedName>
</protein>
<dbReference type="EMBL" id="SNSC02000018">
    <property type="protein sequence ID" value="TID16484.1"/>
    <property type="molecule type" value="Genomic_DNA"/>
</dbReference>
<comment type="caution">
    <text evidence="1">The sequence shown here is derived from an EMBL/GenBank/DDBJ whole genome shotgun (WGS) entry which is preliminary data.</text>
</comment>
<accession>A0A4Z1NZ29</accession>
<evidence type="ECO:0000313" key="1">
    <source>
        <dbReference type="EMBL" id="TID16484.1"/>
    </source>
</evidence>
<reference evidence="1 2" key="1">
    <citation type="submission" date="2019-04" db="EMBL/GenBank/DDBJ databases">
        <title>High contiguity whole genome sequence and gene annotation resource for two Venturia nashicola isolates.</title>
        <authorList>
            <person name="Prokchorchik M."/>
            <person name="Won K."/>
            <person name="Lee Y."/>
            <person name="Choi E.D."/>
            <person name="Segonzac C."/>
            <person name="Sohn K.H."/>
        </authorList>
    </citation>
    <scope>NUCLEOTIDE SEQUENCE [LARGE SCALE GENOMIC DNA]</scope>
    <source>
        <strain evidence="1 2">PRI2</strain>
    </source>
</reference>
<name>A0A4Z1NZ29_9PEZI</name>
<sequence>MPRSKFSFFCTACKFQYVTATNKEVKEKEREHQASCHGAWTVYHCQDEGFLPILRILASWRGKTATMGITSSSEVLERWTA</sequence>
<keyword evidence="2" id="KW-1185">Reference proteome</keyword>
<gene>
    <name evidence="1" type="ORF">E6O75_ATG11602</name>
</gene>
<organism evidence="1 2">
    <name type="scientific">Venturia nashicola</name>
    <dbReference type="NCBI Taxonomy" id="86259"/>
    <lineage>
        <taxon>Eukaryota</taxon>
        <taxon>Fungi</taxon>
        <taxon>Dikarya</taxon>
        <taxon>Ascomycota</taxon>
        <taxon>Pezizomycotina</taxon>
        <taxon>Dothideomycetes</taxon>
        <taxon>Pleosporomycetidae</taxon>
        <taxon>Venturiales</taxon>
        <taxon>Venturiaceae</taxon>
        <taxon>Venturia</taxon>
    </lineage>
</organism>
<dbReference type="AlphaFoldDB" id="A0A4Z1NZ29"/>
<proteinExistence type="predicted"/>
<evidence type="ECO:0000313" key="2">
    <source>
        <dbReference type="Proteomes" id="UP000298493"/>
    </source>
</evidence>
<dbReference type="Proteomes" id="UP000298493">
    <property type="component" value="Unassembled WGS sequence"/>
</dbReference>